<dbReference type="NCBIfam" id="TIGR01845">
    <property type="entry name" value="outer_NodT"/>
    <property type="match status" value="1"/>
</dbReference>
<dbReference type="AlphaFoldDB" id="I4VWH8"/>
<gene>
    <name evidence="4" type="ORF">UU9_03887</name>
</gene>
<evidence type="ECO:0000313" key="5">
    <source>
        <dbReference type="Proteomes" id="UP000004210"/>
    </source>
</evidence>
<reference evidence="4 5" key="1">
    <citation type="journal article" date="2012" name="J. Bacteriol.">
        <title>Genome sequences for six rhodanobacter strains, isolated from soils and the terrestrial subsurface, with variable denitrification capabilities.</title>
        <authorList>
            <person name="Kostka J.E."/>
            <person name="Green S.J."/>
            <person name="Rishishwar L."/>
            <person name="Prakash O."/>
            <person name="Katz L.S."/>
            <person name="Marino-Ramirez L."/>
            <person name="Jordan I.K."/>
            <person name="Munk C."/>
            <person name="Ivanova N."/>
            <person name="Mikhailova N."/>
            <person name="Watson D.B."/>
            <person name="Brown S.D."/>
            <person name="Palumbo A.V."/>
            <person name="Brooks S.C."/>
        </authorList>
    </citation>
    <scope>NUCLEOTIDE SEQUENCE [LARGE SCALE GENOMIC DNA]</scope>
    <source>
        <strain evidence="5">Jip2T</strain>
    </source>
</reference>
<dbReference type="PANTHER" id="PTHR30203:SF25">
    <property type="entry name" value="OUTER MEMBRANE PROTEIN-RELATED"/>
    <property type="match status" value="1"/>
</dbReference>
<dbReference type="RefSeq" id="WP_007080418.1">
    <property type="nucleotide sequence ID" value="NZ_AJXU01000018.1"/>
</dbReference>
<dbReference type="PROSITE" id="PS51257">
    <property type="entry name" value="PROKAR_LIPOPROTEIN"/>
    <property type="match status" value="1"/>
</dbReference>
<evidence type="ECO:0000256" key="2">
    <source>
        <dbReference type="RuleBase" id="RU362097"/>
    </source>
</evidence>
<dbReference type="InterPro" id="IPR003423">
    <property type="entry name" value="OMP_efflux"/>
</dbReference>
<evidence type="ECO:0000256" key="1">
    <source>
        <dbReference type="ARBA" id="ARBA00007613"/>
    </source>
</evidence>
<feature type="region of interest" description="Disordered" evidence="3">
    <location>
        <begin position="481"/>
        <end position="526"/>
    </location>
</feature>
<dbReference type="Proteomes" id="UP000004210">
    <property type="component" value="Unassembled WGS sequence"/>
</dbReference>
<evidence type="ECO:0000256" key="3">
    <source>
        <dbReference type="SAM" id="MobiDB-lite"/>
    </source>
</evidence>
<keyword evidence="2 4" id="KW-0449">Lipoprotein</keyword>
<keyword evidence="2" id="KW-0472">Membrane</keyword>
<feature type="compositionally biased region" description="Low complexity" evidence="3">
    <location>
        <begin position="507"/>
        <end position="518"/>
    </location>
</feature>
<dbReference type="Gene3D" id="2.20.200.10">
    <property type="entry name" value="Outer membrane efflux proteins (OEP)"/>
    <property type="match status" value="1"/>
</dbReference>
<dbReference type="Pfam" id="PF02321">
    <property type="entry name" value="OEP"/>
    <property type="match status" value="2"/>
</dbReference>
<dbReference type="GO" id="GO:0009279">
    <property type="term" value="C:cell outer membrane"/>
    <property type="evidence" value="ECO:0007669"/>
    <property type="project" value="UniProtKB-SubCell"/>
</dbReference>
<keyword evidence="5" id="KW-1185">Reference proteome</keyword>
<proteinExistence type="inferred from homology"/>
<feature type="chain" id="PRO_5001440012" evidence="2">
    <location>
        <begin position="29"/>
        <end position="545"/>
    </location>
</feature>
<comment type="similarity">
    <text evidence="1 2">Belongs to the outer membrane factor (OMF) (TC 1.B.17) family.</text>
</comment>
<dbReference type="Gene3D" id="1.20.1600.10">
    <property type="entry name" value="Outer membrane efflux proteins (OEP)"/>
    <property type="match status" value="1"/>
</dbReference>
<feature type="compositionally biased region" description="Basic and acidic residues" evidence="3">
    <location>
        <begin position="481"/>
        <end position="505"/>
    </location>
</feature>
<keyword evidence="2" id="KW-0732">Signal</keyword>
<keyword evidence="2" id="KW-1134">Transmembrane beta strand</keyword>
<dbReference type="PANTHER" id="PTHR30203">
    <property type="entry name" value="OUTER MEMBRANE CATION EFFLUX PROTEIN"/>
    <property type="match status" value="1"/>
</dbReference>
<dbReference type="GO" id="GO:0015562">
    <property type="term" value="F:efflux transmembrane transporter activity"/>
    <property type="evidence" value="ECO:0007669"/>
    <property type="project" value="InterPro"/>
</dbReference>
<dbReference type="EMBL" id="AJXU01000018">
    <property type="protein sequence ID" value="EIL91569.1"/>
    <property type="molecule type" value="Genomic_DNA"/>
</dbReference>
<comment type="subcellular location">
    <subcellularLocation>
        <location evidence="2">Cell outer membrane</location>
        <topology evidence="2">Lipid-anchor</topology>
    </subcellularLocation>
</comment>
<dbReference type="SUPFAM" id="SSF56954">
    <property type="entry name" value="Outer membrane efflux proteins (OEP)"/>
    <property type="match status" value="1"/>
</dbReference>
<sequence length="545" mass="57250">MTRSSNRRCRAPRTAAVALGTLLLGACAAGPDYRGPPQVDTGSGWTQPAAAAQAPAGLSNWWTTLGDPTLDRLVATALADNLDLLQAQARIAEERALRDRAAGGYAPSVGVSGSVTRRRQSENGPLPIGAIPGLARDQTIHDAGFDAGWEIDLFGRTRRAVQGAEARMQAAQDDAAGVRVSIAAEVARSYLDLRGAQRELAARAASVQALAQTADLVGRRLRAGDAAQADVDAAQARLGAAAASLPAIQARARAAALGLGVLLGAPPERELALLDTTAAQITLLPIPVGQRADIMRRRPDVRAAERRLAARSADIGVATAELFPKLSIGASGGFQALDAGQLFESASQRFSVMPLISWRVFDGGRVRAEIRASEAREQQAALAYEKAVLTALGDAERALGNYQLGLDAVQRQQAALDAARRSYAHAQARYAAGDIALADLLAEERVLRDAEDGYARMHTATAIDLVALYKALGGGWNADDARSDDAGGSQHRHDAAGRPVDERLPRRPTTARDTARQTGVSSTPPCRAPCRTCTRHCLTSSGSMG</sequence>
<keyword evidence="2" id="KW-0564">Palmitate</keyword>
<name>I4VWH8_9GAMM</name>
<dbReference type="PATRIC" id="fig|1163408.3.peg.797"/>
<dbReference type="eggNOG" id="COG1538">
    <property type="taxonomic scope" value="Bacteria"/>
</dbReference>
<dbReference type="InterPro" id="IPR010131">
    <property type="entry name" value="MdtP/NodT-like"/>
</dbReference>
<dbReference type="STRING" id="1163408.UU9_03887"/>
<accession>I4VWH8</accession>
<keyword evidence="2" id="KW-0812">Transmembrane</keyword>
<organism evidence="4 5">
    <name type="scientific">Rhodanobacter fulvus Jip2</name>
    <dbReference type="NCBI Taxonomy" id="1163408"/>
    <lineage>
        <taxon>Bacteria</taxon>
        <taxon>Pseudomonadati</taxon>
        <taxon>Pseudomonadota</taxon>
        <taxon>Gammaproteobacteria</taxon>
        <taxon>Lysobacterales</taxon>
        <taxon>Rhodanobacteraceae</taxon>
        <taxon>Rhodanobacter</taxon>
    </lineage>
</organism>
<comment type="caution">
    <text evidence="4">The sequence shown here is derived from an EMBL/GenBank/DDBJ whole genome shotgun (WGS) entry which is preliminary data.</text>
</comment>
<feature type="signal peptide" evidence="2">
    <location>
        <begin position="1"/>
        <end position="28"/>
    </location>
</feature>
<protein>
    <submittedName>
        <fullName evidence="4">RND efflux system outer membrane lipoprotein</fullName>
    </submittedName>
</protein>
<evidence type="ECO:0000313" key="4">
    <source>
        <dbReference type="EMBL" id="EIL91569.1"/>
    </source>
</evidence>